<dbReference type="CDD" id="cd00548">
    <property type="entry name" value="NrfA-like"/>
    <property type="match status" value="1"/>
</dbReference>
<keyword evidence="11" id="KW-1133">Transmembrane helix</keyword>
<dbReference type="EMBL" id="FOIF01000020">
    <property type="protein sequence ID" value="SES91910.1"/>
    <property type="molecule type" value="Genomic_DNA"/>
</dbReference>
<dbReference type="RefSeq" id="WP_091350459.1">
    <property type="nucleotide sequence ID" value="NZ_FOIF01000020.1"/>
</dbReference>
<proteinExistence type="inferred from homology"/>
<organism evidence="12 13">
    <name type="scientific">Anaerobranca gottschalkii DSM 13577</name>
    <dbReference type="NCBI Taxonomy" id="1120990"/>
    <lineage>
        <taxon>Bacteria</taxon>
        <taxon>Bacillati</taxon>
        <taxon>Bacillota</taxon>
        <taxon>Clostridia</taxon>
        <taxon>Eubacteriales</taxon>
        <taxon>Proteinivoracaceae</taxon>
        <taxon>Anaerobranca</taxon>
    </lineage>
</organism>
<accession>A0A1I0ADR6</accession>
<dbReference type="STRING" id="1120990.SAMN03080614_10201"/>
<dbReference type="PIRSF" id="PIRSF000243">
    <property type="entry name" value="Cyt_c552"/>
    <property type="match status" value="1"/>
</dbReference>
<evidence type="ECO:0000313" key="13">
    <source>
        <dbReference type="Proteomes" id="UP000243819"/>
    </source>
</evidence>
<comment type="subcellular location">
    <subcellularLocation>
        <location evidence="1">Cell envelope</location>
    </subcellularLocation>
</comment>
<protein>
    <recommendedName>
        <fullName evidence="3">nitrite reductase (cytochrome; ammonia-forming)</fullName>
        <ecNumber evidence="3">1.7.2.2</ecNumber>
    </recommendedName>
</protein>
<evidence type="ECO:0000256" key="11">
    <source>
        <dbReference type="SAM" id="Phobius"/>
    </source>
</evidence>
<evidence type="ECO:0000256" key="8">
    <source>
        <dbReference type="ARBA" id="ARBA00023002"/>
    </source>
</evidence>
<dbReference type="PANTHER" id="PTHR30633:SF0">
    <property type="entry name" value="CYTOCHROME C-552"/>
    <property type="match status" value="1"/>
</dbReference>
<evidence type="ECO:0000256" key="3">
    <source>
        <dbReference type="ARBA" id="ARBA00011887"/>
    </source>
</evidence>
<evidence type="ECO:0000256" key="10">
    <source>
        <dbReference type="ARBA" id="ARBA00049131"/>
    </source>
</evidence>
<dbReference type="PANTHER" id="PTHR30633">
    <property type="entry name" value="CYTOCHROME C-552 RESPIRATORY NITRITE REDUCTASE"/>
    <property type="match status" value="1"/>
</dbReference>
<dbReference type="GO" id="GO:0020037">
    <property type="term" value="F:heme binding"/>
    <property type="evidence" value="ECO:0007669"/>
    <property type="project" value="TreeGrafter"/>
</dbReference>
<keyword evidence="5" id="KW-0479">Metal-binding</keyword>
<keyword evidence="8" id="KW-0560">Oxidoreductase</keyword>
<keyword evidence="7" id="KW-0106">Calcium</keyword>
<keyword evidence="11" id="KW-0472">Membrane</keyword>
<keyword evidence="9" id="KW-0408">Iron</keyword>
<evidence type="ECO:0000256" key="5">
    <source>
        <dbReference type="ARBA" id="ARBA00022723"/>
    </source>
</evidence>
<evidence type="ECO:0000256" key="4">
    <source>
        <dbReference type="ARBA" id="ARBA00022617"/>
    </source>
</evidence>
<comment type="catalytic activity">
    <reaction evidence="10">
        <text>6 Fe(III)-[cytochrome c] + NH4(+) + 2 H2O = 6 Fe(II)-[cytochrome c] + nitrite + 8 H(+)</text>
        <dbReference type="Rhea" id="RHEA:13089"/>
        <dbReference type="Rhea" id="RHEA-COMP:10350"/>
        <dbReference type="Rhea" id="RHEA-COMP:14399"/>
        <dbReference type="ChEBI" id="CHEBI:15377"/>
        <dbReference type="ChEBI" id="CHEBI:15378"/>
        <dbReference type="ChEBI" id="CHEBI:16301"/>
        <dbReference type="ChEBI" id="CHEBI:28938"/>
        <dbReference type="ChEBI" id="CHEBI:29033"/>
        <dbReference type="ChEBI" id="CHEBI:29034"/>
        <dbReference type="EC" id="1.7.2.2"/>
    </reaction>
</comment>
<sequence>MTKTQKYILISFLILVAVFVGYNFTRQFMTQEREPQPSKILDPAYWQDKYPDIYQSYLRNSNEGDTEFGGEQQIDYIKKYPQISVLYEGFGFSKEYFSARGHVYALEDVINIGRPKPGASCLACKSSDYERLYNKYGEDLFAMDFVQMANEAKYPITCYSCHRNNPGELHITVPHAEIGFKQLDFEIERGSKNCAQCHVEYYIDPDTKAIVLPWKYGLTVEDYERYFDEKNFADWVHPRTGTPLIKIQHPEYEMYRDSPHHRLGMDCNACHMPKMENDQGETYVSHWWTSPLKTARESCLGCHVNHDEQSIADWVNSKQQEVEDKTKEAMDLLVDLIEKLAVRVEEGNIEDDILEQVRNLHRRAQIRWDFIFAENSTGSHHFARAHAYLDESIDLAKQALQILENN</sequence>
<evidence type="ECO:0000256" key="6">
    <source>
        <dbReference type="ARBA" id="ARBA00022729"/>
    </source>
</evidence>
<dbReference type="InterPro" id="IPR003321">
    <property type="entry name" value="Cyt_c552"/>
</dbReference>
<dbReference type="Pfam" id="PF02335">
    <property type="entry name" value="Cytochrom_C552"/>
    <property type="match status" value="1"/>
</dbReference>
<keyword evidence="4" id="KW-0349">Heme</keyword>
<keyword evidence="13" id="KW-1185">Reference proteome</keyword>
<feature type="transmembrane region" description="Helical" evidence="11">
    <location>
        <begin position="7"/>
        <end position="25"/>
    </location>
</feature>
<evidence type="ECO:0000256" key="2">
    <source>
        <dbReference type="ARBA" id="ARBA00009288"/>
    </source>
</evidence>
<keyword evidence="11" id="KW-0812">Transmembrane</keyword>
<dbReference type="OrthoDB" id="9780421at2"/>
<dbReference type="GO" id="GO:0046872">
    <property type="term" value="F:metal ion binding"/>
    <property type="evidence" value="ECO:0007669"/>
    <property type="project" value="UniProtKB-KW"/>
</dbReference>
<dbReference type="EC" id="1.7.2.2" evidence="3"/>
<dbReference type="Proteomes" id="UP000243819">
    <property type="component" value="Unassembled WGS sequence"/>
</dbReference>
<gene>
    <name evidence="12" type="ORF">SAMN03080614_10201</name>
</gene>
<name>A0A1I0ADR6_9FIRM</name>
<dbReference type="SUPFAM" id="SSF48695">
    <property type="entry name" value="Multiheme cytochromes"/>
    <property type="match status" value="1"/>
</dbReference>
<dbReference type="GO" id="GO:0030288">
    <property type="term" value="C:outer membrane-bounded periplasmic space"/>
    <property type="evidence" value="ECO:0007669"/>
    <property type="project" value="TreeGrafter"/>
</dbReference>
<dbReference type="Gene3D" id="1.10.1130.10">
    <property type="entry name" value="Flavocytochrome C3, Chain A"/>
    <property type="match status" value="1"/>
</dbReference>
<evidence type="ECO:0000256" key="1">
    <source>
        <dbReference type="ARBA" id="ARBA00004196"/>
    </source>
</evidence>
<reference evidence="13" key="1">
    <citation type="submission" date="2016-10" db="EMBL/GenBank/DDBJ databases">
        <authorList>
            <person name="Varghese N."/>
            <person name="Submissions S."/>
        </authorList>
    </citation>
    <scope>NUCLEOTIDE SEQUENCE [LARGE SCALE GENOMIC DNA]</scope>
    <source>
        <strain evidence="13">DSM 13577</strain>
    </source>
</reference>
<evidence type="ECO:0000256" key="9">
    <source>
        <dbReference type="ARBA" id="ARBA00023004"/>
    </source>
</evidence>
<dbReference type="GO" id="GO:0042279">
    <property type="term" value="F:nitrite reductase (cytochrome, ammonia-forming) activity"/>
    <property type="evidence" value="ECO:0007669"/>
    <property type="project" value="UniProtKB-EC"/>
</dbReference>
<keyword evidence="6" id="KW-0732">Signal</keyword>
<dbReference type="GO" id="GO:0019645">
    <property type="term" value="P:anaerobic electron transport chain"/>
    <property type="evidence" value="ECO:0007669"/>
    <property type="project" value="TreeGrafter"/>
</dbReference>
<evidence type="ECO:0000313" key="12">
    <source>
        <dbReference type="EMBL" id="SES91910.1"/>
    </source>
</evidence>
<dbReference type="InterPro" id="IPR036280">
    <property type="entry name" value="Multihaem_cyt_sf"/>
</dbReference>
<evidence type="ECO:0000256" key="7">
    <source>
        <dbReference type="ARBA" id="ARBA00022837"/>
    </source>
</evidence>
<dbReference type="AlphaFoldDB" id="A0A1I0ADR6"/>
<dbReference type="Gene3D" id="1.20.140.10">
    <property type="entry name" value="Butyryl-CoA Dehydrogenase, subunit A, domain 3"/>
    <property type="match status" value="1"/>
</dbReference>
<comment type="similarity">
    <text evidence="2">Belongs to the cytochrome c-552 family.</text>
</comment>